<dbReference type="Proteomes" id="UP001328107">
    <property type="component" value="Unassembled WGS sequence"/>
</dbReference>
<evidence type="ECO:0000313" key="3">
    <source>
        <dbReference type="Proteomes" id="UP001328107"/>
    </source>
</evidence>
<dbReference type="Gene3D" id="1.20.1070.10">
    <property type="entry name" value="Rhodopsin 7-helix transmembrane proteins"/>
    <property type="match status" value="1"/>
</dbReference>
<dbReference type="EMBL" id="BTRK01000005">
    <property type="protein sequence ID" value="GMR51260.1"/>
    <property type="molecule type" value="Genomic_DNA"/>
</dbReference>
<comment type="caution">
    <text evidence="2">The sequence shown here is derived from an EMBL/GenBank/DDBJ whole genome shotgun (WGS) entry which is preliminary data.</text>
</comment>
<name>A0AAN5CVH6_9BILA</name>
<keyword evidence="3" id="KW-1185">Reference proteome</keyword>
<dbReference type="PANTHER" id="PTHR31552">
    <property type="entry name" value="SERPENTINE RECEPTOR CLASS GAMMA"/>
    <property type="match status" value="1"/>
</dbReference>
<reference evidence="3" key="1">
    <citation type="submission" date="2022-10" db="EMBL/GenBank/DDBJ databases">
        <title>Genome assembly of Pristionchus species.</title>
        <authorList>
            <person name="Yoshida K."/>
            <person name="Sommer R.J."/>
        </authorList>
    </citation>
    <scope>NUCLEOTIDE SEQUENCE [LARGE SCALE GENOMIC DNA]</scope>
    <source>
        <strain evidence="3">RS5460</strain>
    </source>
</reference>
<dbReference type="AlphaFoldDB" id="A0AAN5CVH6"/>
<keyword evidence="1" id="KW-0812">Transmembrane</keyword>
<feature type="transmembrane region" description="Helical" evidence="1">
    <location>
        <begin position="81"/>
        <end position="104"/>
    </location>
</feature>
<proteinExistence type="predicted"/>
<organism evidence="2 3">
    <name type="scientific">Pristionchus mayeri</name>
    <dbReference type="NCBI Taxonomy" id="1317129"/>
    <lineage>
        <taxon>Eukaryota</taxon>
        <taxon>Metazoa</taxon>
        <taxon>Ecdysozoa</taxon>
        <taxon>Nematoda</taxon>
        <taxon>Chromadorea</taxon>
        <taxon>Rhabditida</taxon>
        <taxon>Rhabditina</taxon>
        <taxon>Diplogasteromorpha</taxon>
        <taxon>Diplogasteroidea</taxon>
        <taxon>Neodiplogasteridae</taxon>
        <taxon>Pristionchus</taxon>
    </lineage>
</organism>
<keyword evidence="1" id="KW-0472">Membrane</keyword>
<gene>
    <name evidence="2" type="ORF">PMAYCL1PPCAC_21455</name>
</gene>
<feature type="non-terminal residue" evidence="2">
    <location>
        <position position="1"/>
    </location>
</feature>
<sequence>NQTCVMGALLGKFFIALHRYIVLRQVAVSEKIWSARLVRLLLAIQLILPLAISGACFSIGYVHIRSENGWISYLVPGQGLIIHMFITNVFIGVYVIISILLTFLSSRKLSALQKRLGNQSIVVRQQKNMFVVVAVCSLSHLLKAGHQSCTVIMSMNGAISRSVFETWIWPAVG</sequence>
<feature type="non-terminal residue" evidence="2">
    <location>
        <position position="173"/>
    </location>
</feature>
<protein>
    <recommendedName>
        <fullName evidence="4">G protein-coupled receptor</fullName>
    </recommendedName>
</protein>
<evidence type="ECO:0008006" key="4">
    <source>
        <dbReference type="Google" id="ProtNLM"/>
    </source>
</evidence>
<evidence type="ECO:0000313" key="2">
    <source>
        <dbReference type="EMBL" id="GMR51260.1"/>
    </source>
</evidence>
<accession>A0AAN5CVH6</accession>
<feature type="transmembrane region" description="Helical" evidence="1">
    <location>
        <begin position="40"/>
        <end position="61"/>
    </location>
</feature>
<dbReference type="PANTHER" id="PTHR31552:SF31">
    <property type="entry name" value="SERPENTINE RECEPTOR CLASS GAMMA"/>
    <property type="match status" value="1"/>
</dbReference>
<keyword evidence="1" id="KW-1133">Transmembrane helix</keyword>
<evidence type="ECO:0000256" key="1">
    <source>
        <dbReference type="SAM" id="Phobius"/>
    </source>
</evidence>